<reference evidence="2 3" key="1">
    <citation type="journal article" date="2018" name="Front. Plant Sci.">
        <title>Red Clover (Trifolium pratense) and Zigzag Clover (T. medium) - A Picture of Genomic Similarities and Differences.</title>
        <authorList>
            <person name="Dluhosova J."/>
            <person name="Istvanek J."/>
            <person name="Nedelnik J."/>
            <person name="Repkova J."/>
        </authorList>
    </citation>
    <scope>NUCLEOTIDE SEQUENCE [LARGE SCALE GENOMIC DNA]</scope>
    <source>
        <strain evidence="3">cv. 10/8</strain>
        <tissue evidence="2">Leaf</tissue>
    </source>
</reference>
<dbReference type="InterPro" id="IPR036691">
    <property type="entry name" value="Endo/exonu/phosph_ase_sf"/>
</dbReference>
<proteinExistence type="predicted"/>
<evidence type="ECO:0000313" key="2">
    <source>
        <dbReference type="EMBL" id="MCI15992.1"/>
    </source>
</evidence>
<organism evidence="2 3">
    <name type="scientific">Trifolium medium</name>
    <dbReference type="NCBI Taxonomy" id="97028"/>
    <lineage>
        <taxon>Eukaryota</taxon>
        <taxon>Viridiplantae</taxon>
        <taxon>Streptophyta</taxon>
        <taxon>Embryophyta</taxon>
        <taxon>Tracheophyta</taxon>
        <taxon>Spermatophyta</taxon>
        <taxon>Magnoliopsida</taxon>
        <taxon>eudicotyledons</taxon>
        <taxon>Gunneridae</taxon>
        <taxon>Pentapetalae</taxon>
        <taxon>rosids</taxon>
        <taxon>fabids</taxon>
        <taxon>Fabales</taxon>
        <taxon>Fabaceae</taxon>
        <taxon>Papilionoideae</taxon>
        <taxon>50 kb inversion clade</taxon>
        <taxon>NPAAA clade</taxon>
        <taxon>Hologalegina</taxon>
        <taxon>IRL clade</taxon>
        <taxon>Trifolieae</taxon>
        <taxon>Trifolium</taxon>
    </lineage>
</organism>
<dbReference type="EMBL" id="LXQA010098925">
    <property type="protein sequence ID" value="MCI15992.1"/>
    <property type="molecule type" value="Genomic_DNA"/>
</dbReference>
<protein>
    <recommendedName>
        <fullName evidence="1">Endonuclease/exonuclease/phosphatase domain-containing protein</fullName>
    </recommendedName>
</protein>
<dbReference type="PANTHER" id="PTHR35218">
    <property type="entry name" value="RNASE H DOMAIN-CONTAINING PROTEIN"/>
    <property type="match status" value="1"/>
</dbReference>
<dbReference type="Proteomes" id="UP000265520">
    <property type="component" value="Unassembled WGS sequence"/>
</dbReference>
<keyword evidence="3" id="KW-1185">Reference proteome</keyword>
<evidence type="ECO:0000259" key="1">
    <source>
        <dbReference type="Pfam" id="PF03372"/>
    </source>
</evidence>
<dbReference type="Gene3D" id="3.60.10.10">
    <property type="entry name" value="Endonuclease/exonuclease/phosphatase"/>
    <property type="match status" value="1"/>
</dbReference>
<comment type="caution">
    <text evidence="2">The sequence shown here is derived from an EMBL/GenBank/DDBJ whole genome shotgun (WGS) entry which is preliminary data.</text>
</comment>
<feature type="domain" description="Endonuclease/exonuclease/phosphatase" evidence="1">
    <location>
        <begin position="2"/>
        <end position="148"/>
    </location>
</feature>
<dbReference type="PANTHER" id="PTHR35218:SF9">
    <property type="entry name" value="ENDONUCLEASE_EXONUCLEASE_PHOSPHATASE DOMAIN-CONTAINING PROTEIN"/>
    <property type="match status" value="1"/>
</dbReference>
<dbReference type="Pfam" id="PF03372">
    <property type="entry name" value="Exo_endo_phos"/>
    <property type="match status" value="1"/>
</dbReference>
<accession>A0A392PWF8</accession>
<evidence type="ECO:0000313" key="3">
    <source>
        <dbReference type="Proteomes" id="UP000265520"/>
    </source>
</evidence>
<sequence>MMVWNCRGASNTSFYRVCKHYVSIHKPIMLIILETRCNPIKLRRSFELLGFDEFSATEVQGYAGGIVCAWKKADIHVDVCSKSFQYMHLRVKYPNEGWWFLTPVYASPNENTRGLLWDELKRIAMSMNDPWLLAGDFNDISCAEEKRGGAVASSRKCSIFRDRINACNLIDIGAI</sequence>
<dbReference type="InterPro" id="IPR005135">
    <property type="entry name" value="Endo/exonuclease/phosphatase"/>
</dbReference>
<dbReference type="SUPFAM" id="SSF56219">
    <property type="entry name" value="DNase I-like"/>
    <property type="match status" value="1"/>
</dbReference>
<dbReference type="AlphaFoldDB" id="A0A392PWF8"/>
<name>A0A392PWF8_9FABA</name>
<feature type="non-terminal residue" evidence="2">
    <location>
        <position position="175"/>
    </location>
</feature>
<dbReference type="GO" id="GO:0003824">
    <property type="term" value="F:catalytic activity"/>
    <property type="evidence" value="ECO:0007669"/>
    <property type="project" value="InterPro"/>
</dbReference>